<dbReference type="AlphaFoldDB" id="A0A2D2PZA8"/>
<name>A0A2D2PZA8_PARLV</name>
<keyword evidence="2" id="KW-1185">Reference proteome</keyword>
<evidence type="ECO:0000313" key="2">
    <source>
        <dbReference type="Proteomes" id="UP000231057"/>
    </source>
</evidence>
<dbReference type="NCBIfam" id="NF045587">
    <property type="entry name" value="T4P_biogen_EbsA"/>
    <property type="match status" value="1"/>
</dbReference>
<protein>
    <submittedName>
        <fullName evidence="1">Uncharacterized protein</fullName>
    </submittedName>
</protein>
<accession>A0A2D2PZA8</accession>
<reference evidence="2" key="2">
    <citation type="journal article" date="2022" name="Front. Microbiol.">
        <title>Comparative Genomic Analysis Revealed Distinct Molecular Components and Organization of CO2-Concentrating Mechanism in Thermophilic Cyanobacteria.</title>
        <authorList>
            <person name="Tang J."/>
            <person name="Zhou H."/>
            <person name="Yao D."/>
            <person name="Riaz S."/>
            <person name="You D."/>
            <person name="Klepacz-Smolka A."/>
            <person name="Daroch M."/>
        </authorList>
    </citation>
    <scope>NUCLEOTIDE SEQUENCE [LARGE SCALE GENOMIC DNA]</scope>
    <source>
        <strain evidence="2">PCC 6715</strain>
    </source>
</reference>
<gene>
    <name evidence="1" type="ORF">BRW62_01155</name>
</gene>
<evidence type="ECO:0000313" key="1">
    <source>
        <dbReference type="EMBL" id="ATS17580.1"/>
    </source>
</evidence>
<dbReference type="EMBL" id="CP018092">
    <property type="protein sequence ID" value="ATS17580.1"/>
    <property type="molecule type" value="Genomic_DNA"/>
</dbReference>
<dbReference type="RefSeq" id="WP_099797759.1">
    <property type="nucleotide sequence ID" value="NZ_CP018092.1"/>
</dbReference>
<organism evidence="1 2">
    <name type="scientific">Parathermosynechococcus lividus PCC 6715</name>
    <dbReference type="NCBI Taxonomy" id="1917166"/>
    <lineage>
        <taxon>Bacteria</taxon>
        <taxon>Bacillati</taxon>
        <taxon>Cyanobacteriota</taxon>
        <taxon>Cyanophyceae</taxon>
        <taxon>Acaryochloridales</taxon>
        <taxon>Thermosynechococcaceae</taxon>
        <taxon>Parathermosynechococcus</taxon>
    </lineage>
</organism>
<dbReference type="KEGG" id="slw:BRW62_01155"/>
<sequence length="124" mass="14272">MTALDQLQPANPREVNIFAPYMRNEKRVLLPLGIALYRQGRLEGQRGIEGGDNVDFVASWTIANLPADLSRCTVMFDNSVDLQYEISITTFELVDHLIDVIINYKKHRIADFSKGFYRKLLRLE</sequence>
<dbReference type="InterPro" id="IPR054652">
    <property type="entry name" value="T4P_EbsA-like"/>
</dbReference>
<dbReference type="Proteomes" id="UP000231057">
    <property type="component" value="Chromosome"/>
</dbReference>
<reference evidence="1 2" key="1">
    <citation type="submission" date="2016-11" db="EMBL/GenBank/DDBJ databases">
        <title>Complete genome sequence of thermophilic cyanobacteria strain Synechococcus sp. PCC6715.</title>
        <authorList>
            <person name="Tang J."/>
            <person name="Daroch M."/>
            <person name="Liang Y."/>
            <person name="Jiang D."/>
            <person name="Shah M."/>
        </authorList>
    </citation>
    <scope>NUCLEOTIDE SEQUENCE [LARGE SCALE GENOMIC DNA]</scope>
    <source>
        <strain evidence="1 2">PCC 6715</strain>
    </source>
</reference>
<dbReference type="OrthoDB" id="512629at2"/>
<proteinExistence type="predicted"/>